<keyword evidence="1 3" id="KW-0560">Oxidoreductase</keyword>
<dbReference type="CDD" id="cd05327">
    <property type="entry name" value="retinol-DH_like_SDR_c_like"/>
    <property type="match status" value="1"/>
</dbReference>
<dbReference type="EC" id="1.-.-.-" evidence="3"/>
<protein>
    <submittedName>
        <fullName evidence="3">SDR family oxidoreductase</fullName>
        <ecNumber evidence="3">1.-.-.-</ecNumber>
    </submittedName>
</protein>
<dbReference type="Pfam" id="PF00106">
    <property type="entry name" value="adh_short"/>
    <property type="match status" value="1"/>
</dbReference>
<dbReference type="PANTHER" id="PTHR43157:SF31">
    <property type="entry name" value="PHOSPHATIDYLINOSITOL-GLYCAN BIOSYNTHESIS CLASS F PROTEIN"/>
    <property type="match status" value="1"/>
</dbReference>
<evidence type="ECO:0000256" key="2">
    <source>
        <dbReference type="RuleBase" id="RU000363"/>
    </source>
</evidence>
<organism evidence="3 4">
    <name type="scientific">Thermanaerothrix solaris</name>
    <dbReference type="NCBI Taxonomy" id="3058434"/>
    <lineage>
        <taxon>Bacteria</taxon>
        <taxon>Bacillati</taxon>
        <taxon>Chloroflexota</taxon>
        <taxon>Anaerolineae</taxon>
        <taxon>Anaerolineales</taxon>
        <taxon>Anaerolineaceae</taxon>
        <taxon>Thermanaerothrix</taxon>
    </lineage>
</organism>
<dbReference type="PRINTS" id="PR00081">
    <property type="entry name" value="GDHRDH"/>
</dbReference>
<gene>
    <name evidence="3" type="ORF">QYE77_07875</name>
</gene>
<sequence length="297" mass="32674">MVSWINGKTVLITGATDGIGKVTARELAKQGAQVVIVGRNPEKTAKVAEELRQVGNPAMVDYLVADLASQASIRQMVATFRQRYDQLHVLINNAGAYFTRRQISPDGLEMTFALNHLGYFLTTLLLLDVIKASAPARIINVSSMAHNGARLNFDDLQNERGYNGWRAYSQSKLANLYFTYELARRLEGTGVTVNALHPGFVASRFAHNNHDLIAWGFRLVQRLFAISPEEGAQTSIYLATADEIAGVSGRYFVNKRPVPSSAASYDRAAAQRLWEISLRLCGLAEVTPARFVALTEG</sequence>
<dbReference type="InterPro" id="IPR036291">
    <property type="entry name" value="NAD(P)-bd_dom_sf"/>
</dbReference>
<dbReference type="Gene3D" id="3.40.50.720">
    <property type="entry name" value="NAD(P)-binding Rossmann-like Domain"/>
    <property type="match status" value="1"/>
</dbReference>
<dbReference type="GO" id="GO:0016491">
    <property type="term" value="F:oxidoreductase activity"/>
    <property type="evidence" value="ECO:0007669"/>
    <property type="project" value="UniProtKB-KW"/>
</dbReference>
<dbReference type="EMBL" id="JAUHMF010000001">
    <property type="protein sequence ID" value="MDT8898185.1"/>
    <property type="molecule type" value="Genomic_DNA"/>
</dbReference>
<evidence type="ECO:0000313" key="4">
    <source>
        <dbReference type="Proteomes" id="UP001254165"/>
    </source>
</evidence>
<keyword evidence="4" id="KW-1185">Reference proteome</keyword>
<dbReference type="PANTHER" id="PTHR43157">
    <property type="entry name" value="PHOSPHATIDYLINOSITOL-GLYCAN BIOSYNTHESIS CLASS F PROTEIN-RELATED"/>
    <property type="match status" value="1"/>
</dbReference>
<reference evidence="3 4" key="1">
    <citation type="submission" date="2023-07" db="EMBL/GenBank/DDBJ databases">
        <title>Novel species of Thermanaerothrix with wide hydrolytic capabilities.</title>
        <authorList>
            <person name="Zayulina K.S."/>
            <person name="Podosokorskaya O.A."/>
            <person name="Elcheninov A.G."/>
        </authorList>
    </citation>
    <scope>NUCLEOTIDE SEQUENCE [LARGE SCALE GENOMIC DNA]</scope>
    <source>
        <strain evidence="3 4">4228-RoL</strain>
    </source>
</reference>
<dbReference type="Proteomes" id="UP001254165">
    <property type="component" value="Unassembled WGS sequence"/>
</dbReference>
<evidence type="ECO:0000256" key="1">
    <source>
        <dbReference type="ARBA" id="ARBA00023002"/>
    </source>
</evidence>
<dbReference type="PRINTS" id="PR00080">
    <property type="entry name" value="SDRFAMILY"/>
</dbReference>
<evidence type="ECO:0000313" key="3">
    <source>
        <dbReference type="EMBL" id="MDT8898185.1"/>
    </source>
</evidence>
<proteinExistence type="inferred from homology"/>
<dbReference type="InterPro" id="IPR002347">
    <property type="entry name" value="SDR_fam"/>
</dbReference>
<name>A0ABU3NMV4_9CHLR</name>
<accession>A0ABU3NMV4</accession>
<comment type="caution">
    <text evidence="3">The sequence shown here is derived from an EMBL/GenBank/DDBJ whole genome shotgun (WGS) entry which is preliminary data.</text>
</comment>
<dbReference type="SUPFAM" id="SSF51735">
    <property type="entry name" value="NAD(P)-binding Rossmann-fold domains"/>
    <property type="match status" value="1"/>
</dbReference>
<dbReference type="RefSeq" id="WP_315624830.1">
    <property type="nucleotide sequence ID" value="NZ_JAUHMF010000001.1"/>
</dbReference>
<comment type="similarity">
    <text evidence="2">Belongs to the short-chain dehydrogenases/reductases (SDR) family.</text>
</comment>